<name>A0ABY6Z7Z7_9BACL</name>
<keyword evidence="1" id="KW-1133">Transmembrane helix</keyword>
<keyword evidence="4" id="KW-1185">Reference proteome</keyword>
<feature type="transmembrane region" description="Helical" evidence="1">
    <location>
        <begin position="81"/>
        <end position="101"/>
    </location>
</feature>
<dbReference type="RefSeq" id="WP_268045935.1">
    <property type="nucleotide sequence ID" value="NZ_CP104064.1"/>
</dbReference>
<feature type="transmembrane region" description="Helical" evidence="1">
    <location>
        <begin position="288"/>
        <end position="307"/>
    </location>
</feature>
<evidence type="ECO:0000259" key="2">
    <source>
        <dbReference type="Pfam" id="PF13559"/>
    </source>
</evidence>
<feature type="transmembrane region" description="Helical" evidence="1">
    <location>
        <begin position="139"/>
        <end position="155"/>
    </location>
</feature>
<feature type="domain" description="Protein-glutamine gamma-glutamyltransferase-like C-terminal" evidence="2">
    <location>
        <begin position="353"/>
        <end position="404"/>
    </location>
</feature>
<feature type="transmembrane region" description="Helical" evidence="1">
    <location>
        <begin position="167"/>
        <end position="186"/>
    </location>
</feature>
<dbReference type="Proteomes" id="UP001164803">
    <property type="component" value="Chromosome"/>
</dbReference>
<feature type="transmembrane region" description="Helical" evidence="1">
    <location>
        <begin position="28"/>
        <end position="48"/>
    </location>
</feature>
<reference evidence="3" key="1">
    <citation type="submission" date="2022-08" db="EMBL/GenBank/DDBJ databases">
        <title>Alicyclobacillus dauci DSM2870, complete genome.</title>
        <authorList>
            <person name="Wang Q."/>
            <person name="Cai R."/>
            <person name="Wang Z."/>
        </authorList>
    </citation>
    <scope>NUCLEOTIDE SEQUENCE</scope>
    <source>
        <strain evidence="3">DSM 28700</strain>
    </source>
</reference>
<dbReference type="EMBL" id="CP104064">
    <property type="protein sequence ID" value="WAH38369.1"/>
    <property type="molecule type" value="Genomic_DNA"/>
</dbReference>
<accession>A0ABY6Z7Z7</accession>
<dbReference type="InterPro" id="IPR025403">
    <property type="entry name" value="TgpA-like_C"/>
</dbReference>
<feature type="transmembrane region" description="Helical" evidence="1">
    <location>
        <begin position="207"/>
        <end position="240"/>
    </location>
</feature>
<feature type="transmembrane region" description="Helical" evidence="1">
    <location>
        <begin position="107"/>
        <end position="127"/>
    </location>
</feature>
<keyword evidence="1" id="KW-0472">Membrane</keyword>
<sequence length="410" mass="45471">MRAHLESVVDASQLQGCVWSDLSTRVQFSVGLLNGMAAFFVAMTFAWTHQSWHIYQISPLLSNLVAGVTMTGLMKRLHWRTALTLSILAGLLVLIVLGVLLSTPLGMTIVTAFTLMVSAGLALPYVLQVDVGDGCVLNLRFMSAIAAVGVIIYVLNDAPLPSSVTPLNIVFTLVMSVGIMVGQLAFTRHVQAVATHLNQDSLVMSGAGVLTLALLFGSVGPFVAIGATFAICAVLALILLPVLWPAIQWVMVKIKSHPIYRTPQQAPEHVNKPNQLPQPIQHAGTAHWIVWAVIVLILFSGTLFFILRRRQAEKSDDSEQVRAAKVTSAVIKRDRNIDVFRLEETDDPVRRQYQKRLKQWNDHGHPIGRWESPREFLDRLPSDELREEDERLTTAYERVRYGQSSSRNEV</sequence>
<proteinExistence type="predicted"/>
<organism evidence="3 4">
    <name type="scientific">Alicyclobacillus dauci</name>
    <dbReference type="NCBI Taxonomy" id="1475485"/>
    <lineage>
        <taxon>Bacteria</taxon>
        <taxon>Bacillati</taxon>
        <taxon>Bacillota</taxon>
        <taxon>Bacilli</taxon>
        <taxon>Bacillales</taxon>
        <taxon>Alicyclobacillaceae</taxon>
        <taxon>Alicyclobacillus</taxon>
    </lineage>
</organism>
<evidence type="ECO:0000256" key="1">
    <source>
        <dbReference type="SAM" id="Phobius"/>
    </source>
</evidence>
<evidence type="ECO:0000313" key="4">
    <source>
        <dbReference type="Proteomes" id="UP001164803"/>
    </source>
</evidence>
<dbReference type="Pfam" id="PF13559">
    <property type="entry name" value="DUF4129"/>
    <property type="match status" value="1"/>
</dbReference>
<feature type="transmembrane region" description="Helical" evidence="1">
    <location>
        <begin position="54"/>
        <end position="74"/>
    </location>
</feature>
<protein>
    <submittedName>
        <fullName evidence="3">DUF4129 domain-containing protein</fullName>
    </submittedName>
</protein>
<evidence type="ECO:0000313" key="3">
    <source>
        <dbReference type="EMBL" id="WAH38369.1"/>
    </source>
</evidence>
<gene>
    <name evidence="3" type="ORF">NZD86_07795</name>
</gene>
<keyword evidence="1" id="KW-0812">Transmembrane</keyword>